<keyword evidence="6" id="KW-0548">Nucleotidyltransferase</keyword>
<name>A0A371BYZ7_YARLL</name>
<dbReference type="GO" id="GO:0006747">
    <property type="term" value="P:FAD biosynthetic process"/>
    <property type="evidence" value="ECO:0007669"/>
    <property type="project" value="TreeGrafter"/>
</dbReference>
<keyword evidence="5" id="KW-0808">Transferase</keyword>
<dbReference type="VEuPathDB" id="FungiDB:YALI0_D25564g"/>
<dbReference type="InterPro" id="IPR002500">
    <property type="entry name" value="PAPS_reduct_dom"/>
</dbReference>
<dbReference type="Gene3D" id="3.40.50.620">
    <property type="entry name" value="HUPs"/>
    <property type="match status" value="1"/>
</dbReference>
<keyword evidence="9" id="KW-0067">ATP-binding</keyword>
<dbReference type="VEuPathDB" id="FungiDB:YALI1_D33889g"/>
<keyword evidence="4" id="KW-0288">FMN</keyword>
<dbReference type="GO" id="GO:0005524">
    <property type="term" value="F:ATP binding"/>
    <property type="evidence" value="ECO:0007669"/>
    <property type="project" value="UniProtKB-KW"/>
</dbReference>
<protein>
    <recommendedName>
        <fullName evidence="2">FAD synthase</fullName>
        <ecNumber evidence="2">2.7.7.2</ecNumber>
    </recommendedName>
    <alternativeName>
        <fullName evidence="10">FAD pyrophosphorylase</fullName>
    </alternativeName>
    <alternativeName>
        <fullName evidence="11">FMN adenylyltransferase</fullName>
    </alternativeName>
</protein>
<evidence type="ECO:0000256" key="10">
    <source>
        <dbReference type="ARBA" id="ARBA00031145"/>
    </source>
</evidence>
<dbReference type="SUPFAM" id="SSF52402">
    <property type="entry name" value="Adenine nucleotide alpha hydrolases-like"/>
    <property type="match status" value="1"/>
</dbReference>
<evidence type="ECO:0000256" key="11">
    <source>
        <dbReference type="ARBA" id="ARBA00031871"/>
    </source>
</evidence>
<proteinExistence type="predicted"/>
<keyword evidence="8" id="KW-0274">FAD</keyword>
<dbReference type="EC" id="2.7.7.2" evidence="2"/>
<dbReference type="GO" id="GO:0003919">
    <property type="term" value="F:FMN adenylyltransferase activity"/>
    <property type="evidence" value="ECO:0007669"/>
    <property type="project" value="UniProtKB-EC"/>
</dbReference>
<evidence type="ECO:0000256" key="2">
    <source>
        <dbReference type="ARBA" id="ARBA00012393"/>
    </source>
</evidence>
<evidence type="ECO:0000313" key="15">
    <source>
        <dbReference type="Proteomes" id="UP000256601"/>
    </source>
</evidence>
<evidence type="ECO:0000256" key="3">
    <source>
        <dbReference type="ARBA" id="ARBA00022630"/>
    </source>
</evidence>
<dbReference type="Pfam" id="PF01507">
    <property type="entry name" value="PAPS_reduct"/>
    <property type="match status" value="2"/>
</dbReference>
<comment type="pathway">
    <text evidence="1">Cofactor biosynthesis; FAD biosynthesis; FAD from FMN: step 1/1.</text>
</comment>
<dbReference type="FunFam" id="3.40.50.620:FF:000187">
    <property type="entry name" value="Probable FAD synthetase"/>
    <property type="match status" value="1"/>
</dbReference>
<dbReference type="CDD" id="cd23948">
    <property type="entry name" value="FAD_synthase"/>
    <property type="match status" value="1"/>
</dbReference>
<dbReference type="PANTHER" id="PTHR23293:SF9">
    <property type="entry name" value="FAD SYNTHASE"/>
    <property type="match status" value="1"/>
</dbReference>
<evidence type="ECO:0000259" key="13">
    <source>
        <dbReference type="Pfam" id="PF01507"/>
    </source>
</evidence>
<dbReference type="InterPro" id="IPR014729">
    <property type="entry name" value="Rossmann-like_a/b/a_fold"/>
</dbReference>
<evidence type="ECO:0000256" key="12">
    <source>
        <dbReference type="ARBA" id="ARBA00049494"/>
    </source>
</evidence>
<keyword evidence="3" id="KW-0285">Flavoprotein</keyword>
<evidence type="ECO:0000256" key="8">
    <source>
        <dbReference type="ARBA" id="ARBA00022827"/>
    </source>
</evidence>
<evidence type="ECO:0000256" key="7">
    <source>
        <dbReference type="ARBA" id="ARBA00022741"/>
    </source>
</evidence>
<feature type="domain" description="Phosphoadenosine phosphosulphate reductase" evidence="13">
    <location>
        <begin position="66"/>
        <end position="145"/>
    </location>
</feature>
<organism evidence="14 15">
    <name type="scientific">Yarrowia lipolytica</name>
    <name type="common">Candida lipolytica</name>
    <dbReference type="NCBI Taxonomy" id="4952"/>
    <lineage>
        <taxon>Eukaryota</taxon>
        <taxon>Fungi</taxon>
        <taxon>Dikarya</taxon>
        <taxon>Ascomycota</taxon>
        <taxon>Saccharomycotina</taxon>
        <taxon>Dipodascomycetes</taxon>
        <taxon>Dipodascales</taxon>
        <taxon>Dipodascales incertae sedis</taxon>
        <taxon>Yarrowia</taxon>
    </lineage>
</organism>
<evidence type="ECO:0000313" key="14">
    <source>
        <dbReference type="EMBL" id="RDW23323.1"/>
    </source>
</evidence>
<comment type="catalytic activity">
    <reaction evidence="12">
        <text>FMN + ATP + H(+) = FAD + diphosphate</text>
        <dbReference type="Rhea" id="RHEA:17237"/>
        <dbReference type="ChEBI" id="CHEBI:15378"/>
        <dbReference type="ChEBI" id="CHEBI:30616"/>
        <dbReference type="ChEBI" id="CHEBI:33019"/>
        <dbReference type="ChEBI" id="CHEBI:57692"/>
        <dbReference type="ChEBI" id="CHEBI:58210"/>
        <dbReference type="EC" id="2.7.7.2"/>
    </reaction>
</comment>
<keyword evidence="7" id="KW-0547">Nucleotide-binding</keyword>
<reference evidence="14 15" key="1">
    <citation type="submission" date="2018-07" db="EMBL/GenBank/DDBJ databases">
        <title>Draft Genome Assemblies for Five Robust Yarrowia lipolytica Strains Exhibiting High Lipid Production and Pentose Sugar Utilization and Sugar Alcohol Secretion from Undetoxified Lignocellulosic Biomass Hydrolysates.</title>
        <authorList>
            <consortium name="DOE Joint Genome Institute"/>
            <person name="Walker C."/>
            <person name="Ryu S."/>
            <person name="Na H."/>
            <person name="Zane M."/>
            <person name="LaButti K."/>
            <person name="Lipzen A."/>
            <person name="Haridas S."/>
            <person name="Barry K."/>
            <person name="Grigoriev I.V."/>
            <person name="Quarterman J."/>
            <person name="Slininger P."/>
            <person name="Dien B."/>
            <person name="Trinh C.T."/>
        </authorList>
    </citation>
    <scope>NUCLEOTIDE SEQUENCE [LARGE SCALE GENOMIC DNA]</scope>
    <source>
        <strain evidence="14 15">YB392</strain>
    </source>
</reference>
<dbReference type="AlphaFoldDB" id="A0A371BYZ7"/>
<evidence type="ECO:0000256" key="9">
    <source>
        <dbReference type="ARBA" id="ARBA00022840"/>
    </source>
</evidence>
<accession>A0A371BYZ7</accession>
<evidence type="ECO:0000256" key="5">
    <source>
        <dbReference type="ARBA" id="ARBA00022679"/>
    </source>
</evidence>
<evidence type="ECO:0000256" key="1">
    <source>
        <dbReference type="ARBA" id="ARBA00004726"/>
    </source>
</evidence>
<evidence type="ECO:0000256" key="6">
    <source>
        <dbReference type="ARBA" id="ARBA00022695"/>
    </source>
</evidence>
<sequence>MIVGPKTKFHSLYNHMFSQTCHKFSGVVDSFLASNGGALRKATQDHVRESLRVLHEALERYDLNQISLSYNGGKDCQVMVILLLAALWRRFGEDPAVLNNLGAFKSVYVASEKAFEEVDTFVDNSCQEYGLQQIRLSEPMKAAFEHFLSENPTVKAIIVGIRRSDPYGQQLKPFDPTDSGWPDFMRVHPVLEWKYVNIWDFLRGTDSAYCCLYDKGYTSLGGTDSTVPNPKLLKKGTCAEFLPAYALVKDEEERLGRFRK</sequence>
<dbReference type="PANTHER" id="PTHR23293">
    <property type="entry name" value="FAD SYNTHETASE-RELATED FMN ADENYLYLTRANSFERASE"/>
    <property type="match status" value="1"/>
</dbReference>
<gene>
    <name evidence="14" type="ORF">B0I71DRAFT_136136</name>
</gene>
<feature type="domain" description="Phosphoadenosine phosphosulphate reductase" evidence="13">
    <location>
        <begin position="149"/>
        <end position="228"/>
    </location>
</feature>
<dbReference type="EMBL" id="KZ859093">
    <property type="protein sequence ID" value="RDW23323.1"/>
    <property type="molecule type" value="Genomic_DNA"/>
</dbReference>
<dbReference type="Proteomes" id="UP000256601">
    <property type="component" value="Unassembled WGS sequence"/>
</dbReference>
<evidence type="ECO:0000256" key="4">
    <source>
        <dbReference type="ARBA" id="ARBA00022643"/>
    </source>
</evidence>